<dbReference type="Proteomes" id="UP000002207">
    <property type="component" value="Chromosome"/>
</dbReference>
<comment type="similarity">
    <text evidence="1 4">Belongs to the glycosyl hydrolase 28 family.</text>
</comment>
<sequence length="428" mass="45529">MQNRLLALFMAAAGIASLLAVPSAHAAPGMTTCNPHSYGAKGDGVSKDTAAIQHAIDACAKRGGGTVLLTPGTYLSAPIVLKSNITLKLEKGATLLGSPDFNDYPAITEFRAPGRQSLISAQNASNITIEGAGTINGNGASWWKMAREHKDTGVMGSQYTRPRLIVFNHCKHVVLEGVTVENSPMWQIVPYYSDDVIIRNIHVLAPQHAPNTDAIDPFSSSHVLIEHVVANVGDDDIAIKSGEANSPGPDAPSTYITIRDCIFLHGHGLSVGSEIAGGAQHILAENITMTGTDNGIRVKANRDRGNDVSDLVFKNIQMTNVKNALIISEFYPHIYPPMPDNPAPITRLTPHFHNITVENVTATNSKNAGAIAGLPEAPIRDVVLKNVSIDAQKGMVISNAQVTATHFTVHSEKGPGITRLSGARLILH</sequence>
<proteinExistence type="inferred from homology"/>
<dbReference type="eggNOG" id="COG5434">
    <property type="taxonomic scope" value="Bacteria"/>
</dbReference>
<evidence type="ECO:0000313" key="7">
    <source>
        <dbReference type="Proteomes" id="UP000002207"/>
    </source>
</evidence>
<dbReference type="InParanoid" id="C1F2L9"/>
<dbReference type="Gene3D" id="2.160.20.10">
    <property type="entry name" value="Single-stranded right-handed beta-helix, Pectin lyase-like"/>
    <property type="match status" value="1"/>
</dbReference>
<organism evidence="6 7">
    <name type="scientific">Acidobacterium capsulatum (strain ATCC 51196 / DSM 11244 / BCRC 80197 / JCM 7670 / NBRC 15755 / NCIMB 13165 / 161)</name>
    <dbReference type="NCBI Taxonomy" id="240015"/>
    <lineage>
        <taxon>Bacteria</taxon>
        <taxon>Pseudomonadati</taxon>
        <taxon>Acidobacteriota</taxon>
        <taxon>Terriglobia</taxon>
        <taxon>Terriglobales</taxon>
        <taxon>Acidobacteriaceae</taxon>
        <taxon>Acidobacterium</taxon>
    </lineage>
</organism>
<accession>C1F2L9</accession>
<evidence type="ECO:0000256" key="2">
    <source>
        <dbReference type="ARBA" id="ARBA00022801"/>
    </source>
</evidence>
<dbReference type="CAZy" id="GH28">
    <property type="family name" value="Glycoside Hydrolase Family 28"/>
</dbReference>
<dbReference type="SMART" id="SM00710">
    <property type="entry name" value="PbH1"/>
    <property type="match status" value="5"/>
</dbReference>
<keyword evidence="2 4" id="KW-0378">Hydrolase</keyword>
<evidence type="ECO:0000256" key="4">
    <source>
        <dbReference type="RuleBase" id="RU361169"/>
    </source>
</evidence>
<dbReference type="SUPFAM" id="SSF51126">
    <property type="entry name" value="Pectin lyase-like"/>
    <property type="match status" value="1"/>
</dbReference>
<feature type="chain" id="PRO_5002907077" evidence="5">
    <location>
        <begin position="27"/>
        <end position="428"/>
    </location>
</feature>
<gene>
    <name evidence="6" type="ordered locus">ACP_2679</name>
</gene>
<dbReference type="PANTHER" id="PTHR31339:SF3">
    <property type="entry name" value="PECTIN LYASE-LIKE SUPERFAMILY PROTEIN"/>
    <property type="match status" value="1"/>
</dbReference>
<dbReference type="InterPro" id="IPR011050">
    <property type="entry name" value="Pectin_lyase_fold/virulence"/>
</dbReference>
<dbReference type="RefSeq" id="WP_015897743.1">
    <property type="nucleotide sequence ID" value="NC_012483.1"/>
</dbReference>
<protein>
    <submittedName>
        <fullName evidence="6">Polygalacturonase</fullName>
    </submittedName>
</protein>
<dbReference type="HOGENOM" id="CLU_016031_8_3_0"/>
<evidence type="ECO:0000256" key="5">
    <source>
        <dbReference type="SAM" id="SignalP"/>
    </source>
</evidence>
<dbReference type="OrthoDB" id="107371at2"/>
<name>C1F2L9_ACIC5</name>
<dbReference type="PANTHER" id="PTHR31339">
    <property type="entry name" value="PECTIN LYASE-RELATED"/>
    <property type="match status" value="1"/>
</dbReference>
<keyword evidence="5" id="KW-0732">Signal</keyword>
<reference evidence="6 7" key="1">
    <citation type="journal article" date="2009" name="Appl. Environ. Microbiol.">
        <title>Three genomes from the phylum Acidobacteria provide insight into the lifestyles of these microorganisms in soils.</title>
        <authorList>
            <person name="Ward N.L."/>
            <person name="Challacombe J.F."/>
            <person name="Janssen P.H."/>
            <person name="Henrissat B."/>
            <person name="Coutinho P.M."/>
            <person name="Wu M."/>
            <person name="Xie G."/>
            <person name="Haft D.H."/>
            <person name="Sait M."/>
            <person name="Badger J."/>
            <person name="Barabote R.D."/>
            <person name="Bradley B."/>
            <person name="Brettin T.S."/>
            <person name="Brinkac L.M."/>
            <person name="Bruce D."/>
            <person name="Creasy T."/>
            <person name="Daugherty S.C."/>
            <person name="Davidsen T.M."/>
            <person name="DeBoy R.T."/>
            <person name="Detter J.C."/>
            <person name="Dodson R.J."/>
            <person name="Durkin A.S."/>
            <person name="Ganapathy A."/>
            <person name="Gwinn-Giglio M."/>
            <person name="Han C.S."/>
            <person name="Khouri H."/>
            <person name="Kiss H."/>
            <person name="Kothari S.P."/>
            <person name="Madupu R."/>
            <person name="Nelson K.E."/>
            <person name="Nelson W.C."/>
            <person name="Paulsen I."/>
            <person name="Penn K."/>
            <person name="Ren Q."/>
            <person name="Rosovitz M.J."/>
            <person name="Selengut J.D."/>
            <person name="Shrivastava S."/>
            <person name="Sullivan S.A."/>
            <person name="Tapia R."/>
            <person name="Thompson L.S."/>
            <person name="Watkins K.L."/>
            <person name="Yang Q."/>
            <person name="Yu C."/>
            <person name="Zafar N."/>
            <person name="Zhou L."/>
            <person name="Kuske C.R."/>
        </authorList>
    </citation>
    <scope>NUCLEOTIDE SEQUENCE [LARGE SCALE GENOMIC DNA]</scope>
    <source>
        <strain evidence="7">ATCC 51196 / DSM 11244 / BCRC 80197 / JCM 7670 / NBRC 15755 / NCIMB 13165 / 161</strain>
    </source>
</reference>
<evidence type="ECO:0000256" key="1">
    <source>
        <dbReference type="ARBA" id="ARBA00008834"/>
    </source>
</evidence>
<dbReference type="GO" id="GO:0004650">
    <property type="term" value="F:polygalacturonase activity"/>
    <property type="evidence" value="ECO:0007669"/>
    <property type="project" value="InterPro"/>
</dbReference>
<evidence type="ECO:0000256" key="3">
    <source>
        <dbReference type="ARBA" id="ARBA00023295"/>
    </source>
</evidence>
<dbReference type="EMBL" id="CP001472">
    <property type="protein sequence ID" value="ACO31589.1"/>
    <property type="molecule type" value="Genomic_DNA"/>
</dbReference>
<dbReference type="AlphaFoldDB" id="C1F2L9"/>
<dbReference type="InterPro" id="IPR012334">
    <property type="entry name" value="Pectin_lyas_fold"/>
</dbReference>
<keyword evidence="3 4" id="KW-0326">Glycosidase</keyword>
<dbReference type="STRING" id="240015.ACP_2679"/>
<dbReference type="InterPro" id="IPR000743">
    <property type="entry name" value="Glyco_hydro_28"/>
</dbReference>
<dbReference type="InterPro" id="IPR006626">
    <property type="entry name" value="PbH1"/>
</dbReference>
<dbReference type="Pfam" id="PF00295">
    <property type="entry name" value="Glyco_hydro_28"/>
    <property type="match status" value="1"/>
</dbReference>
<evidence type="ECO:0000313" key="6">
    <source>
        <dbReference type="EMBL" id="ACO31589.1"/>
    </source>
</evidence>
<dbReference type="GO" id="GO:0005975">
    <property type="term" value="P:carbohydrate metabolic process"/>
    <property type="evidence" value="ECO:0007669"/>
    <property type="project" value="InterPro"/>
</dbReference>
<feature type="signal peptide" evidence="5">
    <location>
        <begin position="1"/>
        <end position="26"/>
    </location>
</feature>
<dbReference type="PROSITE" id="PS00502">
    <property type="entry name" value="POLYGALACTURONASE"/>
    <property type="match status" value="1"/>
</dbReference>
<keyword evidence="7" id="KW-1185">Reference proteome</keyword>
<dbReference type="InterPro" id="IPR051801">
    <property type="entry name" value="GH28_Enzymes"/>
</dbReference>
<dbReference type="KEGG" id="aca:ACP_2679"/>